<sequence length="66" mass="7323">MLLNVNAYDPLSTSEKQPLVKFRIKNRGEIPRPYGQKTGTVNAGAFCYLLTSYNRVSPATTEPFAS</sequence>
<accession>A0A1I5B3Z5</accession>
<evidence type="ECO:0000313" key="2">
    <source>
        <dbReference type="Proteomes" id="UP000242222"/>
    </source>
</evidence>
<proteinExistence type="predicted"/>
<name>A0A1I5B3Z5_9GAMM</name>
<dbReference type="AlphaFoldDB" id="A0A1I5B3Z5"/>
<keyword evidence="2" id="KW-1185">Reference proteome</keyword>
<gene>
    <name evidence="1" type="ORF">SAMN05216516_11450</name>
</gene>
<dbReference type="Proteomes" id="UP000242222">
    <property type="component" value="Unassembled WGS sequence"/>
</dbReference>
<reference evidence="2" key="1">
    <citation type="submission" date="2016-10" db="EMBL/GenBank/DDBJ databases">
        <authorList>
            <person name="Varghese N."/>
            <person name="Submissions S."/>
        </authorList>
    </citation>
    <scope>NUCLEOTIDE SEQUENCE [LARGE SCALE GENOMIC DNA]</scope>
    <source>
        <strain evidence="2">N6PO6</strain>
    </source>
</reference>
<dbReference type="EMBL" id="FOVC01000014">
    <property type="protein sequence ID" value="SFN69402.1"/>
    <property type="molecule type" value="Genomic_DNA"/>
</dbReference>
<organism evidence="1 2">
    <name type="scientific">Izhakiella capsodis</name>
    <dbReference type="NCBI Taxonomy" id="1367852"/>
    <lineage>
        <taxon>Bacteria</taxon>
        <taxon>Pseudomonadati</taxon>
        <taxon>Pseudomonadota</taxon>
        <taxon>Gammaproteobacteria</taxon>
        <taxon>Enterobacterales</taxon>
        <taxon>Erwiniaceae</taxon>
        <taxon>Izhakiella</taxon>
    </lineage>
</organism>
<protein>
    <submittedName>
        <fullName evidence="1">Uncharacterized protein</fullName>
    </submittedName>
</protein>
<evidence type="ECO:0000313" key="1">
    <source>
        <dbReference type="EMBL" id="SFN69402.1"/>
    </source>
</evidence>